<gene>
    <name evidence="1" type="ORF">DCM90_02095</name>
</gene>
<proteinExistence type="predicted"/>
<name>A0A2V1N169_9LACO</name>
<dbReference type="Proteomes" id="UP000245080">
    <property type="component" value="Unassembled WGS sequence"/>
</dbReference>
<comment type="caution">
    <text evidence="1">The sequence shown here is derived from an EMBL/GenBank/DDBJ whole genome shotgun (WGS) entry which is preliminary data.</text>
</comment>
<dbReference type="OrthoDB" id="3239970at2"/>
<evidence type="ECO:0000313" key="2">
    <source>
        <dbReference type="Proteomes" id="UP000245080"/>
    </source>
</evidence>
<dbReference type="AlphaFoldDB" id="A0A2V1N169"/>
<evidence type="ECO:0000313" key="1">
    <source>
        <dbReference type="EMBL" id="PWG00987.1"/>
    </source>
</evidence>
<reference evidence="1 2" key="1">
    <citation type="journal article" date="2018" name="Int. J. Syst. Evol. Microbiol.">
        <title>Lactobacillus bambusae sp. nov., isolated from a traditional fermented Ma-bamboo shoots of Taiwan.</title>
        <authorList>
            <person name="Wang L.-T."/>
        </authorList>
    </citation>
    <scope>NUCLEOTIDE SEQUENCE [LARGE SCALE GENOMIC DNA]</scope>
    <source>
        <strain evidence="1 2">BS-W1</strain>
    </source>
</reference>
<keyword evidence="2" id="KW-1185">Reference proteome</keyword>
<accession>A0A2V1N169</accession>
<sequence length="90" mass="9803">MFGKKLVCPKCKSANVTVSEINTKTTAKTSLNLNPTHPLTVFNTKEKKKAKKSKAKVALGFATVGTSLLATGVHKKTTEYRCLSCGHIWH</sequence>
<organism evidence="1 2">
    <name type="scientific">Levilactobacillus bambusae</name>
    <dbReference type="NCBI Taxonomy" id="2024736"/>
    <lineage>
        <taxon>Bacteria</taxon>
        <taxon>Bacillati</taxon>
        <taxon>Bacillota</taxon>
        <taxon>Bacilli</taxon>
        <taxon>Lactobacillales</taxon>
        <taxon>Lactobacillaceae</taxon>
        <taxon>Levilactobacillus</taxon>
    </lineage>
</organism>
<dbReference type="RefSeq" id="WP_109249700.1">
    <property type="nucleotide sequence ID" value="NZ_QCXQ01000001.1"/>
</dbReference>
<protein>
    <submittedName>
        <fullName evidence="1">Uncharacterized protein</fullName>
    </submittedName>
</protein>
<dbReference type="EMBL" id="QCXQ01000001">
    <property type="protein sequence ID" value="PWG00987.1"/>
    <property type="molecule type" value="Genomic_DNA"/>
</dbReference>